<dbReference type="PANTHER" id="PTHR11851">
    <property type="entry name" value="METALLOPROTEASE"/>
    <property type="match status" value="1"/>
</dbReference>
<evidence type="ECO:0000256" key="1">
    <source>
        <dbReference type="ARBA" id="ARBA00004173"/>
    </source>
</evidence>
<sequence length="274" mass="29064">MIGQAQAVVMAAKSQPNRNYTACAARSVVGGAYTHNVQIENLRNKVVCASLESPTPLSRVAVVVKAGSRYDPTDVPGLSHVLRASAGLTTKGASTFAIIRNLQQMGANLQVTGGRDTITYTLEATSDKINAGLKFLNDVVTLQTFKPWELKDNISRIKYELASLPAEARALDLLHKAAYRKGLGNTLYAKPHRISSIGTETLQHHVNQYFTSTRTTVIGLGVGEGSLKKFASDLELAVGSAAGDEAAKYQGGVVHKDAPNAGRLVTAFAVESAG</sequence>
<dbReference type="GO" id="GO:0016020">
    <property type="term" value="C:membrane"/>
    <property type="evidence" value="ECO:0007669"/>
    <property type="project" value="UniProtKB-ARBA"/>
</dbReference>
<dbReference type="STRING" id="195883.A0A482WXF5"/>
<keyword evidence="3" id="KW-0496">Mitochondrion</keyword>
<dbReference type="GO" id="GO:0005739">
    <property type="term" value="C:mitochondrion"/>
    <property type="evidence" value="ECO:0007669"/>
    <property type="project" value="UniProtKB-SubCell"/>
</dbReference>
<reference evidence="5 6" key="1">
    <citation type="journal article" date="2017" name="Gigascience">
        <title>Genome sequence of the small brown planthopper, Laodelphax striatellus.</title>
        <authorList>
            <person name="Zhu J."/>
            <person name="Jiang F."/>
            <person name="Wang X."/>
            <person name="Yang P."/>
            <person name="Bao Y."/>
            <person name="Zhao W."/>
            <person name="Wang W."/>
            <person name="Lu H."/>
            <person name="Wang Q."/>
            <person name="Cui N."/>
            <person name="Li J."/>
            <person name="Chen X."/>
            <person name="Luo L."/>
            <person name="Yu J."/>
            <person name="Kang L."/>
            <person name="Cui F."/>
        </authorList>
    </citation>
    <scope>NUCLEOTIDE SEQUENCE [LARGE SCALE GENOMIC DNA]</scope>
    <source>
        <strain evidence="5">Lst14</strain>
    </source>
</reference>
<organism evidence="5 6">
    <name type="scientific">Laodelphax striatellus</name>
    <name type="common">Small brown planthopper</name>
    <name type="synonym">Delphax striatella</name>
    <dbReference type="NCBI Taxonomy" id="195883"/>
    <lineage>
        <taxon>Eukaryota</taxon>
        <taxon>Metazoa</taxon>
        <taxon>Ecdysozoa</taxon>
        <taxon>Arthropoda</taxon>
        <taxon>Hexapoda</taxon>
        <taxon>Insecta</taxon>
        <taxon>Pterygota</taxon>
        <taxon>Neoptera</taxon>
        <taxon>Paraneoptera</taxon>
        <taxon>Hemiptera</taxon>
        <taxon>Auchenorrhyncha</taxon>
        <taxon>Fulgoroidea</taxon>
        <taxon>Delphacidae</taxon>
        <taxon>Criomorphinae</taxon>
        <taxon>Laodelphax</taxon>
    </lineage>
</organism>
<dbReference type="Gene3D" id="3.30.830.10">
    <property type="entry name" value="Metalloenzyme, LuxS/M16 peptidase-like"/>
    <property type="match status" value="1"/>
</dbReference>
<protein>
    <recommendedName>
        <fullName evidence="4">Peptidase M16 N-terminal domain-containing protein</fullName>
    </recommendedName>
</protein>
<feature type="domain" description="Peptidase M16 N-terminal" evidence="4">
    <location>
        <begin position="49"/>
        <end position="188"/>
    </location>
</feature>
<keyword evidence="2" id="KW-0809">Transit peptide</keyword>
<evidence type="ECO:0000256" key="3">
    <source>
        <dbReference type="ARBA" id="ARBA00023128"/>
    </source>
</evidence>
<comment type="caution">
    <text evidence="5">The sequence shown here is derived from an EMBL/GenBank/DDBJ whole genome shotgun (WGS) entry which is preliminary data.</text>
</comment>
<dbReference type="GO" id="GO:0046872">
    <property type="term" value="F:metal ion binding"/>
    <property type="evidence" value="ECO:0007669"/>
    <property type="project" value="InterPro"/>
</dbReference>
<evidence type="ECO:0000313" key="5">
    <source>
        <dbReference type="EMBL" id="RZF37982.1"/>
    </source>
</evidence>
<dbReference type="InParanoid" id="A0A482WXF5"/>
<dbReference type="SMR" id="A0A482WXF5"/>
<evidence type="ECO:0000256" key="2">
    <source>
        <dbReference type="ARBA" id="ARBA00022946"/>
    </source>
</evidence>
<dbReference type="OrthoDB" id="6369905at2759"/>
<dbReference type="SUPFAM" id="SSF63411">
    <property type="entry name" value="LuxS/MPP-like metallohydrolase"/>
    <property type="match status" value="1"/>
</dbReference>
<dbReference type="FunCoup" id="A0A482WXF5">
    <property type="interactions" value="974"/>
</dbReference>
<comment type="subcellular location">
    <subcellularLocation>
        <location evidence="1">Mitochondrion</location>
    </subcellularLocation>
</comment>
<dbReference type="InterPro" id="IPR011249">
    <property type="entry name" value="Metalloenz_LuxS/M16"/>
</dbReference>
<dbReference type="Proteomes" id="UP000291343">
    <property type="component" value="Unassembled WGS sequence"/>
</dbReference>
<evidence type="ECO:0000313" key="6">
    <source>
        <dbReference type="Proteomes" id="UP000291343"/>
    </source>
</evidence>
<dbReference type="FunFam" id="3.30.830.10:FF:000021">
    <property type="entry name" value="Cytochrome b-c1 complex subunit 2"/>
    <property type="match status" value="1"/>
</dbReference>
<proteinExistence type="predicted"/>
<evidence type="ECO:0000259" key="4">
    <source>
        <dbReference type="Pfam" id="PF00675"/>
    </source>
</evidence>
<dbReference type="Pfam" id="PF00675">
    <property type="entry name" value="Peptidase_M16"/>
    <property type="match status" value="1"/>
</dbReference>
<dbReference type="EMBL" id="QKKF02022845">
    <property type="protein sequence ID" value="RZF37982.1"/>
    <property type="molecule type" value="Genomic_DNA"/>
</dbReference>
<dbReference type="PANTHER" id="PTHR11851:SF226">
    <property type="entry name" value="CYTOCHROME B-C1 COMPLEX SUBUNIT 2, MITOCHONDRIAL"/>
    <property type="match status" value="1"/>
</dbReference>
<keyword evidence="6" id="KW-1185">Reference proteome</keyword>
<dbReference type="InterPro" id="IPR011765">
    <property type="entry name" value="Pept_M16_N"/>
</dbReference>
<gene>
    <name evidence="5" type="ORF">LSTR_LSTR009043</name>
</gene>
<accession>A0A482WXF5</accession>
<dbReference type="AlphaFoldDB" id="A0A482WXF5"/>
<dbReference type="InterPro" id="IPR050361">
    <property type="entry name" value="MPP/UQCRC_Complex"/>
</dbReference>
<name>A0A482WXF5_LAOST</name>